<dbReference type="Pfam" id="PF00528">
    <property type="entry name" value="BPD_transp_1"/>
    <property type="match status" value="1"/>
</dbReference>
<dbReference type="PANTHER" id="PTHR43744">
    <property type="entry name" value="ABC TRANSPORTER PERMEASE PROTEIN MG189-RELATED-RELATED"/>
    <property type="match status" value="1"/>
</dbReference>
<reference evidence="10" key="1">
    <citation type="journal article" date="2019" name="Int. J. Syst. Evol. Microbiol.">
        <title>The Global Catalogue of Microorganisms (GCM) 10K type strain sequencing project: providing services to taxonomists for standard genome sequencing and annotation.</title>
        <authorList>
            <consortium name="The Broad Institute Genomics Platform"/>
            <consortium name="The Broad Institute Genome Sequencing Center for Infectious Disease"/>
            <person name="Wu L."/>
            <person name="Ma J."/>
        </authorList>
    </citation>
    <scope>NUCLEOTIDE SEQUENCE [LARGE SCALE GENOMIC DNA]</scope>
    <source>
        <strain evidence="10">KCTC 12907</strain>
    </source>
</reference>
<dbReference type="RefSeq" id="WP_378050047.1">
    <property type="nucleotide sequence ID" value="NZ_JBHMDN010000023.1"/>
</dbReference>
<name>A0ABW2F5G0_9BACL</name>
<evidence type="ECO:0000256" key="2">
    <source>
        <dbReference type="ARBA" id="ARBA00022448"/>
    </source>
</evidence>
<feature type="transmembrane region" description="Helical" evidence="7">
    <location>
        <begin position="12"/>
        <end position="32"/>
    </location>
</feature>
<dbReference type="EMBL" id="JBHTAI010000004">
    <property type="protein sequence ID" value="MFC7148460.1"/>
    <property type="molecule type" value="Genomic_DNA"/>
</dbReference>
<comment type="caution">
    <text evidence="9">The sequence shown here is derived from an EMBL/GenBank/DDBJ whole genome shotgun (WGS) entry which is preliminary data.</text>
</comment>
<dbReference type="Proteomes" id="UP001596378">
    <property type="component" value="Unassembled WGS sequence"/>
</dbReference>
<proteinExistence type="inferred from homology"/>
<evidence type="ECO:0000256" key="6">
    <source>
        <dbReference type="ARBA" id="ARBA00023136"/>
    </source>
</evidence>
<keyword evidence="5 7" id="KW-1133">Transmembrane helix</keyword>
<feature type="transmembrane region" description="Helical" evidence="7">
    <location>
        <begin position="139"/>
        <end position="160"/>
    </location>
</feature>
<feature type="transmembrane region" description="Helical" evidence="7">
    <location>
        <begin position="77"/>
        <end position="98"/>
    </location>
</feature>
<protein>
    <submittedName>
        <fullName evidence="9">Carbohydrate ABC transporter permease</fullName>
    </submittedName>
</protein>
<keyword evidence="3" id="KW-1003">Cell membrane</keyword>
<evidence type="ECO:0000256" key="7">
    <source>
        <dbReference type="RuleBase" id="RU363032"/>
    </source>
</evidence>
<dbReference type="PANTHER" id="PTHR43744:SF9">
    <property type="entry name" value="POLYGALACTURONAN_RHAMNOGALACTURONAN TRANSPORT SYSTEM PERMEASE PROTEIN YTCP"/>
    <property type="match status" value="1"/>
</dbReference>
<evidence type="ECO:0000256" key="4">
    <source>
        <dbReference type="ARBA" id="ARBA00022692"/>
    </source>
</evidence>
<evidence type="ECO:0000259" key="8">
    <source>
        <dbReference type="PROSITE" id="PS50928"/>
    </source>
</evidence>
<dbReference type="CDD" id="cd06261">
    <property type="entry name" value="TM_PBP2"/>
    <property type="match status" value="1"/>
</dbReference>
<evidence type="ECO:0000313" key="10">
    <source>
        <dbReference type="Proteomes" id="UP001596378"/>
    </source>
</evidence>
<comment type="similarity">
    <text evidence="7">Belongs to the binding-protein-dependent transport system permease family.</text>
</comment>
<organism evidence="9 10">
    <name type="scientific">Cohnella cellulosilytica</name>
    <dbReference type="NCBI Taxonomy" id="986710"/>
    <lineage>
        <taxon>Bacteria</taxon>
        <taxon>Bacillati</taxon>
        <taxon>Bacillota</taxon>
        <taxon>Bacilli</taxon>
        <taxon>Bacillales</taxon>
        <taxon>Paenibacillaceae</taxon>
        <taxon>Cohnella</taxon>
    </lineage>
</organism>
<keyword evidence="4 7" id="KW-0812">Transmembrane</keyword>
<comment type="subcellular location">
    <subcellularLocation>
        <location evidence="1 7">Cell membrane</location>
        <topology evidence="1 7">Multi-pass membrane protein</topology>
    </subcellularLocation>
</comment>
<dbReference type="InterPro" id="IPR000515">
    <property type="entry name" value="MetI-like"/>
</dbReference>
<keyword evidence="10" id="KW-1185">Reference proteome</keyword>
<sequence>MRKRADAFDWINSALLLFVSFLCVFPFLYILAVSLSDGTYVAAGKVLFYPKGIHLEAYKYIFSNSRLNVLQGLRNSFLYAGFGTLFAVTLTYITAYALSKRQVRGRYLIMMLFLSAWIFEAGIIPNYLVWSSVGMVNSFWVMIVPSSITTFLLIITRSFIETLPMELEESAVIDGANDYQVMSRIFMPLSKPVIATIAVFYAVAIWNQFLIPLIYLQDKALYPIQLVLYGLIIQPDPTTTNLENAVRNGHLLLPRNLQAAAIFTAVLPILFIYPIAQKYFTKGFMIGAIKG</sequence>
<feature type="transmembrane region" description="Helical" evidence="7">
    <location>
        <begin position="257"/>
        <end position="276"/>
    </location>
</feature>
<feature type="transmembrane region" description="Helical" evidence="7">
    <location>
        <begin position="193"/>
        <end position="216"/>
    </location>
</feature>
<evidence type="ECO:0000256" key="3">
    <source>
        <dbReference type="ARBA" id="ARBA00022475"/>
    </source>
</evidence>
<evidence type="ECO:0000256" key="1">
    <source>
        <dbReference type="ARBA" id="ARBA00004651"/>
    </source>
</evidence>
<gene>
    <name evidence="9" type="ORF">ACFQMJ_07985</name>
</gene>
<feature type="transmembrane region" description="Helical" evidence="7">
    <location>
        <begin position="107"/>
        <end position="127"/>
    </location>
</feature>
<accession>A0ABW2F5G0</accession>
<dbReference type="Gene3D" id="1.10.3720.10">
    <property type="entry name" value="MetI-like"/>
    <property type="match status" value="1"/>
</dbReference>
<dbReference type="SUPFAM" id="SSF161098">
    <property type="entry name" value="MetI-like"/>
    <property type="match status" value="1"/>
</dbReference>
<keyword evidence="2 7" id="KW-0813">Transport</keyword>
<evidence type="ECO:0000256" key="5">
    <source>
        <dbReference type="ARBA" id="ARBA00022989"/>
    </source>
</evidence>
<keyword evidence="6 7" id="KW-0472">Membrane</keyword>
<dbReference type="PROSITE" id="PS50928">
    <property type="entry name" value="ABC_TM1"/>
    <property type="match status" value="1"/>
</dbReference>
<dbReference type="InterPro" id="IPR035906">
    <property type="entry name" value="MetI-like_sf"/>
</dbReference>
<evidence type="ECO:0000313" key="9">
    <source>
        <dbReference type="EMBL" id="MFC7148460.1"/>
    </source>
</evidence>
<feature type="domain" description="ABC transmembrane type-1" evidence="8">
    <location>
        <begin position="73"/>
        <end position="276"/>
    </location>
</feature>